<proteinExistence type="predicted"/>
<dbReference type="EMBL" id="KB456271">
    <property type="protein sequence ID" value="EMF08357.1"/>
    <property type="molecule type" value="Genomic_DNA"/>
</dbReference>
<dbReference type="GeneID" id="27904348"/>
<feature type="signal peptide" evidence="1">
    <location>
        <begin position="1"/>
        <end position="25"/>
    </location>
</feature>
<feature type="chain" id="PRO_5004032887" description="Secreted protein" evidence="1">
    <location>
        <begin position="26"/>
        <end position="186"/>
    </location>
</feature>
<organism evidence="2 3">
    <name type="scientific">Sphaerulina musiva (strain SO2202)</name>
    <name type="common">Poplar stem canker fungus</name>
    <name type="synonym">Septoria musiva</name>
    <dbReference type="NCBI Taxonomy" id="692275"/>
    <lineage>
        <taxon>Eukaryota</taxon>
        <taxon>Fungi</taxon>
        <taxon>Dikarya</taxon>
        <taxon>Ascomycota</taxon>
        <taxon>Pezizomycotina</taxon>
        <taxon>Dothideomycetes</taxon>
        <taxon>Dothideomycetidae</taxon>
        <taxon>Mycosphaerellales</taxon>
        <taxon>Mycosphaerellaceae</taxon>
        <taxon>Sphaerulina</taxon>
    </lineage>
</organism>
<evidence type="ECO:0000256" key="1">
    <source>
        <dbReference type="SAM" id="SignalP"/>
    </source>
</evidence>
<gene>
    <name evidence="2" type="ORF">SEPMUDRAFT_152045</name>
</gene>
<sequence>MWPTLSSGGMSCVIQLLWLLRSSSCIRLPIFLARSGRRLRGNARGGHKIIASAEECAYVVGSVARERQRALLMLSALPCHRSHNSVPVMSSAYSRGEWQDIKRGIGGSDQILFIASGNHRVEGPRRIALGLDIGGRSAECDARSGQWRPARFQGPVSWPPFFRLSLLGRCEPTRKIAEFAVVVVAV</sequence>
<reference evidence="2 3" key="1">
    <citation type="journal article" date="2012" name="PLoS Pathog.">
        <title>Diverse lifestyles and strategies of plant pathogenesis encoded in the genomes of eighteen Dothideomycetes fungi.</title>
        <authorList>
            <person name="Ohm R.A."/>
            <person name="Feau N."/>
            <person name="Henrissat B."/>
            <person name="Schoch C.L."/>
            <person name="Horwitz B.A."/>
            <person name="Barry K.W."/>
            <person name="Condon B.J."/>
            <person name="Copeland A.C."/>
            <person name="Dhillon B."/>
            <person name="Glaser F."/>
            <person name="Hesse C.N."/>
            <person name="Kosti I."/>
            <person name="LaButti K."/>
            <person name="Lindquist E.A."/>
            <person name="Lucas S."/>
            <person name="Salamov A.A."/>
            <person name="Bradshaw R.E."/>
            <person name="Ciuffetti L."/>
            <person name="Hamelin R.C."/>
            <person name="Kema G.H.J."/>
            <person name="Lawrence C."/>
            <person name="Scott J.A."/>
            <person name="Spatafora J.W."/>
            <person name="Turgeon B.G."/>
            <person name="de Wit P.J.G.M."/>
            <person name="Zhong S."/>
            <person name="Goodwin S.B."/>
            <person name="Grigoriev I.V."/>
        </authorList>
    </citation>
    <scope>NUCLEOTIDE SEQUENCE [LARGE SCALE GENOMIC DNA]</scope>
    <source>
        <strain evidence="2 3">SO2202</strain>
    </source>
</reference>
<evidence type="ECO:0000313" key="3">
    <source>
        <dbReference type="Proteomes" id="UP000016931"/>
    </source>
</evidence>
<keyword evidence="3" id="KW-1185">Reference proteome</keyword>
<accession>M3CW37</accession>
<dbReference type="HOGENOM" id="CLU_1455250_0_0_1"/>
<dbReference type="Proteomes" id="UP000016931">
    <property type="component" value="Unassembled WGS sequence"/>
</dbReference>
<evidence type="ECO:0008006" key="4">
    <source>
        <dbReference type="Google" id="ProtNLM"/>
    </source>
</evidence>
<protein>
    <recommendedName>
        <fullName evidence="4">Secreted protein</fullName>
    </recommendedName>
</protein>
<dbReference type="AlphaFoldDB" id="M3CW37"/>
<evidence type="ECO:0000313" key="2">
    <source>
        <dbReference type="EMBL" id="EMF08357.1"/>
    </source>
</evidence>
<keyword evidence="1" id="KW-0732">Signal</keyword>
<name>M3CW37_SPHMS</name>
<dbReference type="RefSeq" id="XP_016756478.1">
    <property type="nucleotide sequence ID" value="XM_016907211.1"/>
</dbReference>